<dbReference type="PANTHER" id="PTHR22617:SF41">
    <property type="entry name" value="CHEMOTAXIS SIGNAL TRANSDUCTION SYSTEM ADAPTOR PROTEIN CHEW"/>
    <property type="match status" value="1"/>
</dbReference>
<dbReference type="AlphaFoldDB" id="A0A1I1QBM2"/>
<evidence type="ECO:0000256" key="1">
    <source>
        <dbReference type="SAM" id="MobiDB-lite"/>
    </source>
</evidence>
<dbReference type="STRING" id="1123397.SAMN05660831_00965"/>
<feature type="domain" description="CheW-like" evidence="2">
    <location>
        <begin position="35"/>
        <end position="180"/>
    </location>
</feature>
<reference evidence="3 4" key="1">
    <citation type="submission" date="2016-10" db="EMBL/GenBank/DDBJ databases">
        <authorList>
            <person name="de Groot N.N."/>
        </authorList>
    </citation>
    <scope>NUCLEOTIDE SEQUENCE [LARGE SCALE GENOMIC DNA]</scope>
    <source>
        <strain evidence="3 4">HL3</strain>
    </source>
</reference>
<gene>
    <name evidence="3" type="ORF">SAMN05660831_00965</name>
</gene>
<sequence>MSEQELSPATAGESGAGALAPVDSADSGGEGTSDANQYLTFRVEGQTYGVSILRVKEIIEHGSLTRVPLTPDYIRGVVNLRGKVVPIVDLAVRLGRPSEPAGKRTCNIIVEMAESAGGTMDLGFMVSAIDEVVGLPAEDIEASPSFGADVPADFIAGMGRRENGFITLLDLDVVLSVDELSRFRAALNSG</sequence>
<dbReference type="GO" id="GO:0006935">
    <property type="term" value="P:chemotaxis"/>
    <property type="evidence" value="ECO:0007669"/>
    <property type="project" value="InterPro"/>
</dbReference>
<evidence type="ECO:0000313" key="3">
    <source>
        <dbReference type="EMBL" id="SFD16613.1"/>
    </source>
</evidence>
<dbReference type="Proteomes" id="UP000198611">
    <property type="component" value="Unassembled WGS sequence"/>
</dbReference>
<evidence type="ECO:0000313" key="4">
    <source>
        <dbReference type="Proteomes" id="UP000198611"/>
    </source>
</evidence>
<dbReference type="GO" id="GO:0005829">
    <property type="term" value="C:cytosol"/>
    <property type="evidence" value="ECO:0007669"/>
    <property type="project" value="TreeGrafter"/>
</dbReference>
<dbReference type="SMART" id="SM00260">
    <property type="entry name" value="CheW"/>
    <property type="match status" value="1"/>
</dbReference>
<accession>A0A1I1QBM2</accession>
<dbReference type="EMBL" id="FOMJ01000002">
    <property type="protein sequence ID" value="SFD16613.1"/>
    <property type="molecule type" value="Genomic_DNA"/>
</dbReference>
<dbReference type="InterPro" id="IPR036061">
    <property type="entry name" value="CheW-like_dom_sf"/>
</dbReference>
<dbReference type="PANTHER" id="PTHR22617">
    <property type="entry name" value="CHEMOTAXIS SENSOR HISTIDINE KINASE-RELATED"/>
    <property type="match status" value="1"/>
</dbReference>
<dbReference type="SUPFAM" id="SSF50341">
    <property type="entry name" value="CheW-like"/>
    <property type="match status" value="1"/>
</dbReference>
<dbReference type="Gene3D" id="2.30.30.40">
    <property type="entry name" value="SH3 Domains"/>
    <property type="match status" value="1"/>
</dbReference>
<dbReference type="RefSeq" id="WP_093427620.1">
    <property type="nucleotide sequence ID" value="NZ_FOMJ01000002.1"/>
</dbReference>
<feature type="region of interest" description="Disordered" evidence="1">
    <location>
        <begin position="1"/>
        <end position="33"/>
    </location>
</feature>
<evidence type="ECO:0000259" key="2">
    <source>
        <dbReference type="PROSITE" id="PS50851"/>
    </source>
</evidence>
<keyword evidence="4" id="KW-1185">Reference proteome</keyword>
<dbReference type="OrthoDB" id="9790406at2"/>
<proteinExistence type="predicted"/>
<organism evidence="3 4">
    <name type="scientific">Thiohalospira halophila DSM 15071</name>
    <dbReference type="NCBI Taxonomy" id="1123397"/>
    <lineage>
        <taxon>Bacteria</taxon>
        <taxon>Pseudomonadati</taxon>
        <taxon>Pseudomonadota</taxon>
        <taxon>Gammaproteobacteria</taxon>
        <taxon>Thiohalospirales</taxon>
        <taxon>Thiohalospiraceae</taxon>
        <taxon>Thiohalospira</taxon>
    </lineage>
</organism>
<name>A0A1I1QBM2_9GAMM</name>
<dbReference type="Pfam" id="PF01584">
    <property type="entry name" value="CheW"/>
    <property type="match status" value="1"/>
</dbReference>
<dbReference type="GO" id="GO:0007165">
    <property type="term" value="P:signal transduction"/>
    <property type="evidence" value="ECO:0007669"/>
    <property type="project" value="InterPro"/>
</dbReference>
<dbReference type="InterPro" id="IPR039315">
    <property type="entry name" value="CheW"/>
</dbReference>
<dbReference type="Gene3D" id="2.40.50.180">
    <property type="entry name" value="CheA-289, Domain 4"/>
    <property type="match status" value="1"/>
</dbReference>
<protein>
    <submittedName>
        <fullName evidence="3">Purine-binding chemotaxis protein CheW</fullName>
    </submittedName>
</protein>
<dbReference type="InterPro" id="IPR002545">
    <property type="entry name" value="CheW-lke_dom"/>
</dbReference>
<dbReference type="PROSITE" id="PS50851">
    <property type="entry name" value="CHEW"/>
    <property type="match status" value="1"/>
</dbReference>